<dbReference type="PROSITE" id="PS50268">
    <property type="entry name" value="CADHERIN_2"/>
    <property type="match status" value="2"/>
</dbReference>
<evidence type="ECO:0000313" key="11">
    <source>
        <dbReference type="RefSeq" id="XP_023930769.1"/>
    </source>
</evidence>
<name>A0A2R2MKM5_LINAN</name>
<dbReference type="Gene3D" id="3.90.215.10">
    <property type="entry name" value="Gamma Fibrinogen, chain A, domain 1"/>
    <property type="match status" value="1"/>
</dbReference>
<dbReference type="KEGG" id="lak:106166461"/>
<dbReference type="RefSeq" id="XP_023930769.1">
    <property type="nucleotide sequence ID" value="XM_024075001.1"/>
</dbReference>
<dbReference type="PANTHER" id="PTHR19143">
    <property type="entry name" value="FIBRINOGEN/TENASCIN/ANGIOPOEITIN"/>
    <property type="match status" value="1"/>
</dbReference>
<evidence type="ECO:0000259" key="9">
    <source>
        <dbReference type="PROSITE" id="PS51406"/>
    </source>
</evidence>
<feature type="chain" id="PRO_5015166324" evidence="7">
    <location>
        <begin position="19"/>
        <end position="443"/>
    </location>
</feature>
<dbReference type="Gene3D" id="2.60.40.60">
    <property type="entry name" value="Cadherins"/>
    <property type="match status" value="2"/>
</dbReference>
<evidence type="ECO:0000259" key="8">
    <source>
        <dbReference type="PROSITE" id="PS50268"/>
    </source>
</evidence>
<dbReference type="SMART" id="SM00186">
    <property type="entry name" value="FBG"/>
    <property type="match status" value="1"/>
</dbReference>
<keyword evidence="10" id="KW-1185">Reference proteome</keyword>
<dbReference type="InterPro" id="IPR036056">
    <property type="entry name" value="Fibrinogen-like_C"/>
</dbReference>
<dbReference type="Proteomes" id="UP000085678">
    <property type="component" value="Unplaced"/>
</dbReference>
<dbReference type="CDD" id="cd00087">
    <property type="entry name" value="FReD"/>
    <property type="match status" value="1"/>
</dbReference>
<keyword evidence="4" id="KW-1015">Disulfide bond</keyword>
<keyword evidence="2 6" id="KW-0106">Calcium</keyword>
<reference evidence="11" key="1">
    <citation type="journal article" date="2015" name="Nat. Commun.">
        <title>The Lingula genome provides insights into brachiopod evolution and the origin of phosphate biomineralization.</title>
        <authorList>
            <person name="Luo Y.J."/>
            <person name="Takeuchi T."/>
            <person name="Koyanagi R."/>
            <person name="Yamada L."/>
            <person name="Kanda M."/>
            <person name="Khalturina M."/>
            <person name="Fujie M."/>
            <person name="Yamasaki S.I."/>
            <person name="Endo K."/>
            <person name="Satoh N."/>
        </authorList>
    </citation>
    <scope>NUCLEOTIDE SEQUENCE</scope>
</reference>
<sequence>MKVYYFLIVLLFYCAAQANGNSPPQFTAPSILVIKEDRPIGSVVGTVRATDSDGDRLTFSVSASGSAFNLVQVYNTRGNAVSNITLKSQVNYETVSQFDVGFTVSDGVNTLTRTVTVYIVNVNDNAPLFNKARYIADVLESTPVGTQILTVEATDPDYGPPTYYFYSKDSDSISQNVGNFRIDQTTGNITLITPLDFEKDAQHSLMVMARDQYGWNSTATVFVRVGDVPEEPLTTSPQDCYDVFKAGNTTPGVYTVYPSSDVTKSKPPAPLMVYCEDGWTYLQRRSGYRNHYPVNFDRDWNDYKDGFGDLRGNFWLGNENIHSLTKNKAYKLMVQVETLNDKKNYVAEYEAFNIDDEASHYTLHVSGYSGNAGDGLGTHNGLPFSTKDKDNDKSFGFCGDIYGGWWYHDCRLADLNGWMEWFTGNKWLFLDRTVMKIKPAFVN</sequence>
<dbReference type="GO" id="GO:0016020">
    <property type="term" value="C:membrane"/>
    <property type="evidence" value="ECO:0007669"/>
    <property type="project" value="UniProtKB-SubCell"/>
</dbReference>
<evidence type="ECO:0000256" key="7">
    <source>
        <dbReference type="SAM" id="SignalP"/>
    </source>
</evidence>
<dbReference type="GeneID" id="106166461"/>
<evidence type="ECO:0000256" key="1">
    <source>
        <dbReference type="ARBA" id="ARBA00004167"/>
    </source>
</evidence>
<dbReference type="PRINTS" id="PR00205">
    <property type="entry name" value="CADHERIN"/>
</dbReference>
<feature type="domain" description="Fibrinogen C-terminal" evidence="9">
    <location>
        <begin position="231"/>
        <end position="441"/>
    </location>
</feature>
<dbReference type="InterPro" id="IPR002181">
    <property type="entry name" value="Fibrinogen_a/b/g_C_dom"/>
</dbReference>
<dbReference type="GO" id="GO:0007156">
    <property type="term" value="P:homophilic cell adhesion via plasma membrane adhesion molecules"/>
    <property type="evidence" value="ECO:0007669"/>
    <property type="project" value="InterPro"/>
</dbReference>
<feature type="domain" description="Cadherin" evidence="8">
    <location>
        <begin position="26"/>
        <end position="129"/>
    </location>
</feature>
<dbReference type="FunFam" id="2.60.40.60:FF:000002">
    <property type="entry name" value="Protocadherin alpha 2"/>
    <property type="match status" value="1"/>
</dbReference>
<protein>
    <submittedName>
        <fullName evidence="11">Angiopoietin-related protein 1-like</fullName>
    </submittedName>
</protein>
<feature type="signal peptide" evidence="7">
    <location>
        <begin position="1"/>
        <end position="18"/>
    </location>
</feature>
<dbReference type="Pfam" id="PF00147">
    <property type="entry name" value="Fibrinogen_C"/>
    <property type="match status" value="1"/>
</dbReference>
<dbReference type="Pfam" id="PF00028">
    <property type="entry name" value="Cadherin"/>
    <property type="match status" value="1"/>
</dbReference>
<dbReference type="InterPro" id="IPR020837">
    <property type="entry name" value="Fibrinogen_CS"/>
</dbReference>
<comment type="subcellular location">
    <subcellularLocation>
        <location evidence="1">Membrane</location>
        <topology evidence="1">Single-pass membrane protein</topology>
    </subcellularLocation>
</comment>
<dbReference type="PROSITE" id="PS00514">
    <property type="entry name" value="FIBRINOGEN_C_1"/>
    <property type="match status" value="1"/>
</dbReference>
<dbReference type="PROSITE" id="PS51406">
    <property type="entry name" value="FIBRINOGEN_C_2"/>
    <property type="match status" value="1"/>
</dbReference>
<dbReference type="SUPFAM" id="SSF56496">
    <property type="entry name" value="Fibrinogen C-terminal domain-like"/>
    <property type="match status" value="1"/>
</dbReference>
<accession>A0A2R2MKM5</accession>
<gene>
    <name evidence="11" type="primary">LOC106166461</name>
</gene>
<dbReference type="InterPro" id="IPR002126">
    <property type="entry name" value="Cadherin-like_dom"/>
</dbReference>
<evidence type="ECO:0000313" key="10">
    <source>
        <dbReference type="Proteomes" id="UP000085678"/>
    </source>
</evidence>
<dbReference type="GO" id="GO:0005615">
    <property type="term" value="C:extracellular space"/>
    <property type="evidence" value="ECO:0007669"/>
    <property type="project" value="TreeGrafter"/>
</dbReference>
<evidence type="ECO:0000256" key="2">
    <source>
        <dbReference type="ARBA" id="ARBA00022837"/>
    </source>
</evidence>
<evidence type="ECO:0000256" key="3">
    <source>
        <dbReference type="ARBA" id="ARBA00022889"/>
    </source>
</evidence>
<dbReference type="SMART" id="SM00112">
    <property type="entry name" value="CA"/>
    <property type="match status" value="2"/>
</dbReference>
<dbReference type="CDD" id="cd11304">
    <property type="entry name" value="Cadherin_repeat"/>
    <property type="match status" value="2"/>
</dbReference>
<reference evidence="11" key="2">
    <citation type="submission" date="2025-08" db="UniProtKB">
        <authorList>
            <consortium name="RefSeq"/>
        </authorList>
    </citation>
    <scope>IDENTIFICATION</scope>
</reference>
<organism evidence="10 11">
    <name type="scientific">Lingula anatina</name>
    <name type="common">Brachiopod</name>
    <name type="synonym">Lingula unguis</name>
    <dbReference type="NCBI Taxonomy" id="7574"/>
    <lineage>
        <taxon>Eukaryota</taxon>
        <taxon>Metazoa</taxon>
        <taxon>Spiralia</taxon>
        <taxon>Lophotrochozoa</taxon>
        <taxon>Brachiopoda</taxon>
        <taxon>Linguliformea</taxon>
        <taxon>Lingulata</taxon>
        <taxon>Lingulida</taxon>
        <taxon>Linguloidea</taxon>
        <taxon>Lingulidae</taxon>
        <taxon>Lingula</taxon>
    </lineage>
</organism>
<keyword evidence="7" id="KW-0732">Signal</keyword>
<dbReference type="GO" id="GO:0005509">
    <property type="term" value="F:calcium ion binding"/>
    <property type="evidence" value="ECO:0007669"/>
    <property type="project" value="UniProtKB-UniRule"/>
</dbReference>
<evidence type="ECO:0000256" key="4">
    <source>
        <dbReference type="ARBA" id="ARBA00023157"/>
    </source>
</evidence>
<dbReference type="SUPFAM" id="SSF49313">
    <property type="entry name" value="Cadherin-like"/>
    <property type="match status" value="2"/>
</dbReference>
<dbReference type="InterPro" id="IPR014716">
    <property type="entry name" value="Fibrinogen_a/b/g_C_1"/>
</dbReference>
<dbReference type="OrthoDB" id="6250942at2759"/>
<dbReference type="InterPro" id="IPR050373">
    <property type="entry name" value="Fibrinogen_C-term_domain"/>
</dbReference>
<keyword evidence="5" id="KW-0325">Glycoprotein</keyword>
<dbReference type="AlphaFoldDB" id="A0A2R2MKM5"/>
<dbReference type="InterPro" id="IPR015919">
    <property type="entry name" value="Cadherin-like_sf"/>
</dbReference>
<proteinExistence type="predicted"/>
<keyword evidence="3" id="KW-0130">Cell adhesion</keyword>
<dbReference type="InParanoid" id="A0A2R2MKM5"/>
<evidence type="ECO:0000256" key="5">
    <source>
        <dbReference type="ARBA" id="ARBA00023180"/>
    </source>
</evidence>
<evidence type="ECO:0000256" key="6">
    <source>
        <dbReference type="PROSITE-ProRule" id="PRU00043"/>
    </source>
</evidence>
<feature type="domain" description="Cadherin" evidence="8">
    <location>
        <begin position="130"/>
        <end position="239"/>
    </location>
</feature>